<evidence type="ECO:0000313" key="8">
    <source>
        <dbReference type="Proteomes" id="UP001138540"/>
    </source>
</evidence>
<dbReference type="InterPro" id="IPR004839">
    <property type="entry name" value="Aminotransferase_I/II_large"/>
</dbReference>
<dbReference type="InterPro" id="IPR015424">
    <property type="entry name" value="PyrdxlP-dep_Trfase"/>
</dbReference>
<dbReference type="InterPro" id="IPR050106">
    <property type="entry name" value="HistidinolP_aminotransfase"/>
</dbReference>
<dbReference type="EMBL" id="JACHKA010000001">
    <property type="protein sequence ID" value="MBB5984428.1"/>
    <property type="molecule type" value="Genomic_DNA"/>
</dbReference>
<keyword evidence="3 7" id="KW-0808">Transferase</keyword>
<evidence type="ECO:0000256" key="4">
    <source>
        <dbReference type="ARBA" id="ARBA00022898"/>
    </source>
</evidence>
<name>A0ABR6ND26_9SPHN</name>
<evidence type="ECO:0000256" key="2">
    <source>
        <dbReference type="ARBA" id="ARBA00022576"/>
    </source>
</evidence>
<dbReference type="CDD" id="cd00609">
    <property type="entry name" value="AAT_like"/>
    <property type="match status" value="1"/>
</dbReference>
<evidence type="ECO:0000256" key="3">
    <source>
        <dbReference type="ARBA" id="ARBA00022679"/>
    </source>
</evidence>
<dbReference type="Gene3D" id="3.90.1150.10">
    <property type="entry name" value="Aspartate Aminotransferase, domain 1"/>
    <property type="match status" value="1"/>
</dbReference>
<accession>A0ABR6ND26</accession>
<comment type="caution">
    <text evidence="7">The sequence shown here is derived from an EMBL/GenBank/DDBJ whole genome shotgun (WGS) entry which is preliminary data.</text>
</comment>
<dbReference type="InterPro" id="IPR015421">
    <property type="entry name" value="PyrdxlP-dep_Trfase_major"/>
</dbReference>
<dbReference type="InterPro" id="IPR015422">
    <property type="entry name" value="PyrdxlP-dep_Trfase_small"/>
</dbReference>
<dbReference type="SUPFAM" id="SSF53383">
    <property type="entry name" value="PLP-dependent transferases"/>
    <property type="match status" value="1"/>
</dbReference>
<dbReference type="EC" id="2.6.1.9" evidence="7"/>
<keyword evidence="2 7" id="KW-0032">Aminotransferase</keyword>
<dbReference type="Pfam" id="PF00155">
    <property type="entry name" value="Aminotran_1_2"/>
    <property type="match status" value="1"/>
</dbReference>
<sequence length="375" mass="39548">MTFELSRRHLFGAASLGTAMALGGAPSILRAASAPAEATLFGPAPGVAQLSRNENPYGPSPKAIEAMMAAASRSCYYSDVGVRVLTEMIAERFNVRPEQVVLGEGSTEVLNAAALALAQDGHILCPDLFWDTTVNYAANQGARVVRVPLKADMSVDLDGMAAAVSPDTKLVQLCNPNNPTGMLVDGATMAAFVSKVGPKATVLVDEAYNELADAPEAASVAHMVSAGANLIVCRTFSKIYGMAGLRVGYAITTPELAAKIRSHIMSFGGNTMGLAAAIASYNDTAFMSASKAQIVEARGIMQEAAKRAGLEVLPSQANFLFVKVADADRLRTAMADRNIMIRGAYGKWTQWSRVSTGRIEDVKRYAAALPELVQA</sequence>
<dbReference type="RefSeq" id="WP_184149541.1">
    <property type="nucleotide sequence ID" value="NZ_JACHKA010000001.1"/>
</dbReference>
<reference evidence="7 8" key="1">
    <citation type="submission" date="2020-08" db="EMBL/GenBank/DDBJ databases">
        <title>Exploring microbial biodiversity for novel pathways involved in the catabolism of aromatic compounds derived from lignin.</title>
        <authorList>
            <person name="Elkins J."/>
        </authorList>
    </citation>
    <scope>NUCLEOTIDE SEQUENCE [LARGE SCALE GENOMIC DNA]</scope>
    <source>
        <strain evidence="7 8">B1D3A</strain>
    </source>
</reference>
<feature type="domain" description="Aminotransferase class I/classII large" evidence="6">
    <location>
        <begin position="48"/>
        <end position="368"/>
    </location>
</feature>
<dbReference type="InterPro" id="IPR006311">
    <property type="entry name" value="TAT_signal"/>
</dbReference>
<evidence type="ECO:0000256" key="5">
    <source>
        <dbReference type="ARBA" id="ARBA00029440"/>
    </source>
</evidence>
<evidence type="ECO:0000313" key="7">
    <source>
        <dbReference type="EMBL" id="MBB5984428.1"/>
    </source>
</evidence>
<evidence type="ECO:0000259" key="6">
    <source>
        <dbReference type="Pfam" id="PF00155"/>
    </source>
</evidence>
<dbReference type="PANTHER" id="PTHR43643:SF3">
    <property type="entry name" value="HISTIDINOL-PHOSPHATE AMINOTRANSFERASE"/>
    <property type="match status" value="1"/>
</dbReference>
<dbReference type="GO" id="GO:0004400">
    <property type="term" value="F:histidinol-phosphate transaminase activity"/>
    <property type="evidence" value="ECO:0007669"/>
    <property type="project" value="UniProtKB-EC"/>
</dbReference>
<dbReference type="PROSITE" id="PS51318">
    <property type="entry name" value="TAT"/>
    <property type="match status" value="1"/>
</dbReference>
<comment type="pathway">
    <text evidence="5">Amino-acid biosynthesis.</text>
</comment>
<dbReference type="Proteomes" id="UP001138540">
    <property type="component" value="Unassembled WGS sequence"/>
</dbReference>
<proteinExistence type="inferred from homology"/>
<comment type="similarity">
    <text evidence="1">Belongs to the class-II pyridoxal-phosphate-dependent aminotransferase family. Histidinol-phosphate aminotransferase subfamily.</text>
</comment>
<protein>
    <submittedName>
        <fullName evidence="7">Histidinol-phosphate aminotransferase</fullName>
        <ecNumber evidence="7">2.6.1.9</ecNumber>
    </submittedName>
</protein>
<dbReference type="Gene3D" id="3.40.640.10">
    <property type="entry name" value="Type I PLP-dependent aspartate aminotransferase-like (Major domain)"/>
    <property type="match status" value="1"/>
</dbReference>
<keyword evidence="4" id="KW-0663">Pyridoxal phosphate</keyword>
<keyword evidence="8" id="KW-1185">Reference proteome</keyword>
<dbReference type="PANTHER" id="PTHR43643">
    <property type="entry name" value="HISTIDINOL-PHOSPHATE AMINOTRANSFERASE 2"/>
    <property type="match status" value="1"/>
</dbReference>
<evidence type="ECO:0000256" key="1">
    <source>
        <dbReference type="ARBA" id="ARBA00007970"/>
    </source>
</evidence>
<gene>
    <name evidence="7" type="ORF">HNP60_000402</name>
</gene>
<organism evidence="7 8">
    <name type="scientific">Sphingobium lignivorans</name>
    <dbReference type="NCBI Taxonomy" id="2735886"/>
    <lineage>
        <taxon>Bacteria</taxon>
        <taxon>Pseudomonadati</taxon>
        <taxon>Pseudomonadota</taxon>
        <taxon>Alphaproteobacteria</taxon>
        <taxon>Sphingomonadales</taxon>
        <taxon>Sphingomonadaceae</taxon>
        <taxon>Sphingobium</taxon>
    </lineage>
</organism>